<keyword evidence="1" id="KW-0812">Transmembrane</keyword>
<dbReference type="Proteomes" id="UP000030321">
    <property type="component" value="Unassembled WGS sequence"/>
</dbReference>
<gene>
    <name evidence="2" type="ORF">N44_01852</name>
</gene>
<keyword evidence="1" id="KW-1133">Transmembrane helix</keyword>
<accession>A0A0A1VTV5</accession>
<feature type="transmembrane region" description="Helical" evidence="1">
    <location>
        <begin position="35"/>
        <end position="56"/>
    </location>
</feature>
<dbReference type="RefSeq" id="WP_002759616.1">
    <property type="nucleotide sequence ID" value="NZ_BBPA01000033.1"/>
</dbReference>
<dbReference type="AlphaFoldDB" id="A0A0A1VTV5"/>
<reference evidence="3" key="1">
    <citation type="journal article" date="2015" name="Genome">
        <title>Whole Genome Sequence of the Non-Microcystin-Producing Microcystis aeruginosa Strain NIES-44.</title>
        <authorList>
            <person name="Okano K."/>
            <person name="Miyata N."/>
            <person name="Ozaki Y."/>
        </authorList>
    </citation>
    <scope>NUCLEOTIDE SEQUENCE [LARGE SCALE GENOMIC DNA]</scope>
    <source>
        <strain evidence="3">NIES-44</strain>
    </source>
</reference>
<evidence type="ECO:0000313" key="2">
    <source>
        <dbReference type="EMBL" id="GAL93165.1"/>
    </source>
</evidence>
<dbReference type="GeneID" id="66705748"/>
<evidence type="ECO:0000256" key="1">
    <source>
        <dbReference type="SAM" id="Phobius"/>
    </source>
</evidence>
<evidence type="ECO:0000313" key="3">
    <source>
        <dbReference type="Proteomes" id="UP000030321"/>
    </source>
</evidence>
<sequence length="60" mass="6288">MIAVKIAVVSALVLVVVKFVASALGKGNIPLLNQAVTVILSLFIGFELIQLGQAVIEKIN</sequence>
<dbReference type="EMBL" id="BBPA01000033">
    <property type="protein sequence ID" value="GAL93165.1"/>
    <property type="molecule type" value="Genomic_DNA"/>
</dbReference>
<name>A0A0A1VTV5_MICAE</name>
<organism evidence="2 3">
    <name type="scientific">Microcystis aeruginosa NIES-44</name>
    <dbReference type="NCBI Taxonomy" id="449439"/>
    <lineage>
        <taxon>Bacteria</taxon>
        <taxon>Bacillati</taxon>
        <taxon>Cyanobacteriota</taxon>
        <taxon>Cyanophyceae</taxon>
        <taxon>Oscillatoriophycideae</taxon>
        <taxon>Chroococcales</taxon>
        <taxon>Microcystaceae</taxon>
        <taxon>Microcystis</taxon>
    </lineage>
</organism>
<comment type="caution">
    <text evidence="2">The sequence shown here is derived from an EMBL/GenBank/DDBJ whole genome shotgun (WGS) entry which is preliminary data.</text>
</comment>
<protein>
    <submittedName>
        <fullName evidence="2">Uncharacterized protein</fullName>
    </submittedName>
</protein>
<proteinExistence type="predicted"/>
<keyword evidence="1" id="KW-0472">Membrane</keyword>